<organism evidence="1 2">
    <name type="scientific">Candidatus Coatesbacteria bacterium RBG_13_66_14</name>
    <dbReference type="NCBI Taxonomy" id="1817816"/>
    <lineage>
        <taxon>Bacteria</taxon>
        <taxon>Candidatus Coatesiibacteriota</taxon>
    </lineage>
</organism>
<dbReference type="Proteomes" id="UP000177187">
    <property type="component" value="Unassembled WGS sequence"/>
</dbReference>
<reference evidence="1 2" key="1">
    <citation type="journal article" date="2016" name="Nat. Commun.">
        <title>Thousands of microbial genomes shed light on interconnected biogeochemical processes in an aquifer system.</title>
        <authorList>
            <person name="Anantharaman K."/>
            <person name="Brown C.T."/>
            <person name="Hug L.A."/>
            <person name="Sharon I."/>
            <person name="Castelle C.J."/>
            <person name="Probst A.J."/>
            <person name="Thomas B.C."/>
            <person name="Singh A."/>
            <person name="Wilkins M.J."/>
            <person name="Karaoz U."/>
            <person name="Brodie E.L."/>
            <person name="Williams K.H."/>
            <person name="Hubbard S.S."/>
            <person name="Banfield J.F."/>
        </authorList>
    </citation>
    <scope>NUCLEOTIDE SEQUENCE [LARGE SCALE GENOMIC DNA]</scope>
</reference>
<protein>
    <submittedName>
        <fullName evidence="1">Uncharacterized protein</fullName>
    </submittedName>
</protein>
<name>A0A1F5F738_9BACT</name>
<sequence length="105" mass="11483">MSAIAVGVIVLSLALFYGIREGAPGPLPLKEVLYGMVDLAAERGSLDEDDIEGYLESVGWTSERLEATMDNITREDPELFWELIGGLESYAQENYGVSLWELGIG</sequence>
<evidence type="ECO:0000313" key="1">
    <source>
        <dbReference type="EMBL" id="OGD75457.1"/>
    </source>
</evidence>
<accession>A0A1F5F738</accession>
<gene>
    <name evidence="1" type="ORF">A2Y64_03805</name>
</gene>
<dbReference type="EMBL" id="MFAF01000071">
    <property type="protein sequence ID" value="OGD75457.1"/>
    <property type="molecule type" value="Genomic_DNA"/>
</dbReference>
<comment type="caution">
    <text evidence="1">The sequence shown here is derived from an EMBL/GenBank/DDBJ whole genome shotgun (WGS) entry which is preliminary data.</text>
</comment>
<proteinExistence type="predicted"/>
<dbReference type="AlphaFoldDB" id="A0A1F5F738"/>
<evidence type="ECO:0000313" key="2">
    <source>
        <dbReference type="Proteomes" id="UP000177187"/>
    </source>
</evidence>
<dbReference type="STRING" id="1817816.A2Y64_03805"/>